<feature type="chain" id="PRO_5046201464" evidence="2">
    <location>
        <begin position="26"/>
        <end position="325"/>
    </location>
</feature>
<proteinExistence type="inferred from homology"/>
<dbReference type="PIRSF" id="PIRSF017082">
    <property type="entry name" value="YflP"/>
    <property type="match status" value="1"/>
</dbReference>
<comment type="similarity">
    <text evidence="1">Belongs to the UPF0065 (bug) family.</text>
</comment>
<dbReference type="Proteomes" id="UP001589789">
    <property type="component" value="Unassembled WGS sequence"/>
</dbReference>
<gene>
    <name evidence="3" type="ORF">ACFFIC_29320</name>
</gene>
<dbReference type="Gene3D" id="3.40.190.10">
    <property type="entry name" value="Periplasmic binding protein-like II"/>
    <property type="match status" value="1"/>
</dbReference>
<dbReference type="Pfam" id="PF03401">
    <property type="entry name" value="TctC"/>
    <property type="match status" value="1"/>
</dbReference>
<accession>A0ABV6J159</accession>
<evidence type="ECO:0000313" key="3">
    <source>
        <dbReference type="EMBL" id="MFC0389616.1"/>
    </source>
</evidence>
<keyword evidence="4" id="KW-1185">Reference proteome</keyword>
<dbReference type="Gene3D" id="3.40.190.150">
    <property type="entry name" value="Bordetella uptake gene, domain 1"/>
    <property type="match status" value="1"/>
</dbReference>
<dbReference type="PANTHER" id="PTHR42928:SF5">
    <property type="entry name" value="BLR1237 PROTEIN"/>
    <property type="match status" value="1"/>
</dbReference>
<keyword evidence="2" id="KW-0732">Signal</keyword>
<evidence type="ECO:0000313" key="4">
    <source>
        <dbReference type="Proteomes" id="UP001589789"/>
    </source>
</evidence>
<name>A0ABV6J159_9PROT</name>
<sequence length="325" mass="34034">MPREGLSRRAVLALPLLAAPAVARAQSWPDRPVTVIVPFPAAGTADLVARLLVPELSRAFGKPFVVDNRPGANGTLGTDMVVRAAADGHTLLLGASPTHTINPHLYKRMPHDPLRDTAPVALAAEAPNVIVVHPSLGVDSLEGLVAAARARPSRIAYASGGNGSSGHLAVELLKTMARIDMMHVPYPGGPAALNDLLAKRVTVMAFTAPAVLPHAETGRLRALAVTGARRSPLAPALPTVAESGYPGYEAVAWYGLFGPTGLPEPVAVRLSEATAAAQADPRVRDALARGGAETRHLPPAEFARFLREDSIRWSRVVEASGAMID</sequence>
<dbReference type="PANTHER" id="PTHR42928">
    <property type="entry name" value="TRICARBOXYLATE-BINDING PROTEIN"/>
    <property type="match status" value="1"/>
</dbReference>
<dbReference type="InterPro" id="IPR042100">
    <property type="entry name" value="Bug_dom1"/>
</dbReference>
<reference evidence="3 4" key="1">
    <citation type="submission" date="2024-09" db="EMBL/GenBank/DDBJ databases">
        <authorList>
            <person name="Sun Q."/>
            <person name="Mori K."/>
        </authorList>
    </citation>
    <scope>NUCLEOTIDE SEQUENCE [LARGE SCALE GENOMIC DNA]</scope>
    <source>
        <strain evidence="3 4">CCM 7468</strain>
    </source>
</reference>
<dbReference type="InterPro" id="IPR005064">
    <property type="entry name" value="BUG"/>
</dbReference>
<comment type="caution">
    <text evidence="3">The sequence shown here is derived from an EMBL/GenBank/DDBJ whole genome shotgun (WGS) entry which is preliminary data.</text>
</comment>
<protein>
    <submittedName>
        <fullName evidence="3">Bug family tripartite tricarboxylate transporter substrate binding protein</fullName>
    </submittedName>
</protein>
<dbReference type="EMBL" id="JBHLVZ010000115">
    <property type="protein sequence ID" value="MFC0389616.1"/>
    <property type="molecule type" value="Genomic_DNA"/>
</dbReference>
<feature type="signal peptide" evidence="2">
    <location>
        <begin position="1"/>
        <end position="25"/>
    </location>
</feature>
<evidence type="ECO:0000256" key="2">
    <source>
        <dbReference type="SAM" id="SignalP"/>
    </source>
</evidence>
<organism evidence="3 4">
    <name type="scientific">Muricoccus vinaceus</name>
    <dbReference type="NCBI Taxonomy" id="424704"/>
    <lineage>
        <taxon>Bacteria</taxon>
        <taxon>Pseudomonadati</taxon>
        <taxon>Pseudomonadota</taxon>
        <taxon>Alphaproteobacteria</taxon>
        <taxon>Acetobacterales</taxon>
        <taxon>Roseomonadaceae</taxon>
        <taxon>Muricoccus</taxon>
    </lineage>
</organism>
<dbReference type="CDD" id="cd13578">
    <property type="entry name" value="PBP2_Bug27"/>
    <property type="match status" value="1"/>
</dbReference>
<dbReference type="RefSeq" id="WP_377057158.1">
    <property type="nucleotide sequence ID" value="NZ_JBHLVZ010000115.1"/>
</dbReference>
<evidence type="ECO:0000256" key="1">
    <source>
        <dbReference type="ARBA" id="ARBA00006987"/>
    </source>
</evidence>
<dbReference type="SUPFAM" id="SSF53850">
    <property type="entry name" value="Periplasmic binding protein-like II"/>
    <property type="match status" value="1"/>
</dbReference>